<dbReference type="Pfam" id="PF07730">
    <property type="entry name" value="HisKA_3"/>
    <property type="match status" value="1"/>
</dbReference>
<dbReference type="RefSeq" id="WP_338777760.1">
    <property type="nucleotide sequence ID" value="NZ_CP147407.1"/>
</dbReference>
<dbReference type="InterPro" id="IPR050482">
    <property type="entry name" value="Sensor_HK_TwoCompSys"/>
</dbReference>
<reference evidence="12 13" key="1">
    <citation type="submission" date="2024-02" db="EMBL/GenBank/DDBJ databases">
        <title>Seven novel Bacillus-like species.</title>
        <authorList>
            <person name="Liu G."/>
        </authorList>
    </citation>
    <scope>NUCLEOTIDE SEQUENCE [LARGE SCALE GENOMIC DNA]</scope>
    <source>
        <strain evidence="12 13">FJAT-52054</strain>
    </source>
</reference>
<feature type="domain" description="Signal transduction histidine kinase subgroup 3 dimerisation and phosphoacceptor" evidence="11">
    <location>
        <begin position="80"/>
        <end position="141"/>
    </location>
</feature>
<dbReference type="PANTHER" id="PTHR24421:SF10">
    <property type="entry name" value="NITRATE_NITRITE SENSOR PROTEIN NARQ"/>
    <property type="match status" value="1"/>
</dbReference>
<keyword evidence="9" id="KW-1133">Transmembrane helix</keyword>
<keyword evidence="4" id="KW-0808">Transferase</keyword>
<gene>
    <name evidence="12" type="ORF">WCV65_15780</name>
</gene>
<evidence type="ECO:0000256" key="2">
    <source>
        <dbReference type="ARBA" id="ARBA00012438"/>
    </source>
</evidence>
<evidence type="ECO:0000256" key="9">
    <source>
        <dbReference type="SAM" id="Phobius"/>
    </source>
</evidence>
<keyword evidence="13" id="KW-1185">Reference proteome</keyword>
<dbReference type="InterPro" id="IPR036890">
    <property type="entry name" value="HATPase_C_sf"/>
</dbReference>
<dbReference type="InterPro" id="IPR003594">
    <property type="entry name" value="HATPase_dom"/>
</dbReference>
<evidence type="ECO:0000259" key="11">
    <source>
        <dbReference type="Pfam" id="PF07730"/>
    </source>
</evidence>
<organism evidence="12 13">
    <name type="scientific">Metabacillus sediminis</name>
    <dbReference type="NCBI Taxonomy" id="3117746"/>
    <lineage>
        <taxon>Bacteria</taxon>
        <taxon>Bacillati</taxon>
        <taxon>Bacillota</taxon>
        <taxon>Bacilli</taxon>
        <taxon>Bacillales</taxon>
        <taxon>Bacillaceae</taxon>
        <taxon>Metabacillus</taxon>
    </lineage>
</organism>
<dbReference type="EC" id="2.7.13.3" evidence="2"/>
<evidence type="ECO:0000256" key="8">
    <source>
        <dbReference type="ARBA" id="ARBA00023012"/>
    </source>
</evidence>
<dbReference type="Gene3D" id="1.20.5.1930">
    <property type="match status" value="1"/>
</dbReference>
<keyword evidence="9" id="KW-0472">Membrane</keyword>
<evidence type="ECO:0000259" key="10">
    <source>
        <dbReference type="Pfam" id="PF02518"/>
    </source>
</evidence>
<evidence type="ECO:0000256" key="1">
    <source>
        <dbReference type="ARBA" id="ARBA00000085"/>
    </source>
</evidence>
<evidence type="ECO:0000313" key="12">
    <source>
        <dbReference type="EMBL" id="WXB96006.1"/>
    </source>
</evidence>
<accession>A0ABZ2NEC4</accession>
<dbReference type="SUPFAM" id="SSF55874">
    <property type="entry name" value="ATPase domain of HSP90 chaperone/DNA topoisomerase II/histidine kinase"/>
    <property type="match status" value="1"/>
</dbReference>
<sequence>MTYKQIKWMILILPTAAIGLWEYIRHAFLLPYLSMDMGNLLTPAIVFAATIFFLLKLFSMLEGIQEELKMERARKAALIERENLARELHDGVAQSLFLLSVKLNKFGKKTGIEKHSEFQDTNQTLKEIYEDTRRAIENLKQLPDPELFSWTKSIQQYLSELEKNHSMEVDFQWDIKEEKLSAKEKIELFACIKEAVMNVIKHAQTNRVWISGQESLKGWTCEIRDNGVGFPAEPINMENGFGLQIMQRRASEMNWRFSKEEGNKGTRILLEKEYK</sequence>
<evidence type="ECO:0000256" key="3">
    <source>
        <dbReference type="ARBA" id="ARBA00022553"/>
    </source>
</evidence>
<keyword evidence="7" id="KW-0067">ATP-binding</keyword>
<dbReference type="Gene3D" id="3.30.565.10">
    <property type="entry name" value="Histidine kinase-like ATPase, C-terminal domain"/>
    <property type="match status" value="1"/>
</dbReference>
<keyword evidence="5" id="KW-0547">Nucleotide-binding</keyword>
<keyword evidence="3" id="KW-0597">Phosphoprotein</keyword>
<keyword evidence="9" id="KW-0812">Transmembrane</keyword>
<keyword evidence="8" id="KW-0902">Two-component regulatory system</keyword>
<feature type="domain" description="Histidine kinase/HSP90-like ATPase" evidence="10">
    <location>
        <begin position="186"/>
        <end position="270"/>
    </location>
</feature>
<dbReference type="Proteomes" id="UP001377337">
    <property type="component" value="Chromosome"/>
</dbReference>
<evidence type="ECO:0000256" key="7">
    <source>
        <dbReference type="ARBA" id="ARBA00022840"/>
    </source>
</evidence>
<dbReference type="GO" id="GO:0016301">
    <property type="term" value="F:kinase activity"/>
    <property type="evidence" value="ECO:0007669"/>
    <property type="project" value="UniProtKB-KW"/>
</dbReference>
<dbReference type="Pfam" id="PF02518">
    <property type="entry name" value="HATPase_c"/>
    <property type="match status" value="1"/>
</dbReference>
<keyword evidence="6 12" id="KW-0418">Kinase</keyword>
<evidence type="ECO:0000313" key="13">
    <source>
        <dbReference type="Proteomes" id="UP001377337"/>
    </source>
</evidence>
<feature type="transmembrane region" description="Helical" evidence="9">
    <location>
        <begin position="44"/>
        <end position="64"/>
    </location>
</feature>
<dbReference type="PANTHER" id="PTHR24421">
    <property type="entry name" value="NITRATE/NITRITE SENSOR PROTEIN NARX-RELATED"/>
    <property type="match status" value="1"/>
</dbReference>
<evidence type="ECO:0000256" key="4">
    <source>
        <dbReference type="ARBA" id="ARBA00022679"/>
    </source>
</evidence>
<dbReference type="EMBL" id="CP147407">
    <property type="protein sequence ID" value="WXB96006.1"/>
    <property type="molecule type" value="Genomic_DNA"/>
</dbReference>
<feature type="transmembrane region" description="Helical" evidence="9">
    <location>
        <begin position="7"/>
        <end position="24"/>
    </location>
</feature>
<comment type="catalytic activity">
    <reaction evidence="1">
        <text>ATP + protein L-histidine = ADP + protein N-phospho-L-histidine.</text>
        <dbReference type="EC" id="2.7.13.3"/>
    </reaction>
</comment>
<proteinExistence type="predicted"/>
<evidence type="ECO:0000256" key="6">
    <source>
        <dbReference type="ARBA" id="ARBA00022777"/>
    </source>
</evidence>
<dbReference type="CDD" id="cd16917">
    <property type="entry name" value="HATPase_UhpB-NarQ-NarX-like"/>
    <property type="match status" value="1"/>
</dbReference>
<name>A0ABZ2NEC4_9BACI</name>
<protein>
    <recommendedName>
        <fullName evidence="2">histidine kinase</fullName>
        <ecNumber evidence="2">2.7.13.3</ecNumber>
    </recommendedName>
</protein>
<dbReference type="InterPro" id="IPR011712">
    <property type="entry name" value="Sig_transdc_His_kin_sub3_dim/P"/>
</dbReference>
<evidence type="ECO:0000256" key="5">
    <source>
        <dbReference type="ARBA" id="ARBA00022741"/>
    </source>
</evidence>